<accession>A0A2N3WNL3</accession>
<organism evidence="2 3">
    <name type="scientific">Amycolatopsis echigonensis</name>
    <dbReference type="NCBI Taxonomy" id="2576905"/>
    <lineage>
        <taxon>Bacteria</taxon>
        <taxon>Bacillati</taxon>
        <taxon>Actinomycetota</taxon>
        <taxon>Actinomycetes</taxon>
        <taxon>Pseudonocardiales</taxon>
        <taxon>Pseudonocardiaceae</taxon>
        <taxon>Amycolatopsis</taxon>
    </lineage>
</organism>
<feature type="region of interest" description="Disordered" evidence="1">
    <location>
        <begin position="1"/>
        <end position="35"/>
    </location>
</feature>
<evidence type="ECO:0000256" key="1">
    <source>
        <dbReference type="SAM" id="MobiDB-lite"/>
    </source>
</evidence>
<dbReference type="Proteomes" id="UP000233750">
    <property type="component" value="Unassembled WGS sequence"/>
</dbReference>
<name>A0A2N3WNL3_9PSEU</name>
<keyword evidence="3" id="KW-1185">Reference proteome</keyword>
<protein>
    <submittedName>
        <fullName evidence="2">Uncharacterized protein</fullName>
    </submittedName>
</protein>
<comment type="caution">
    <text evidence="2">The sequence shown here is derived from an EMBL/GenBank/DDBJ whole genome shotgun (WGS) entry which is preliminary data.</text>
</comment>
<dbReference type="EMBL" id="PJMY01000003">
    <property type="protein sequence ID" value="PKV95455.1"/>
    <property type="molecule type" value="Genomic_DNA"/>
</dbReference>
<dbReference type="AlphaFoldDB" id="A0A2N3WNL3"/>
<sequence>MTVTADKSAIGPHTDGQLTIGTQPAVPLSGTIRAA</sequence>
<gene>
    <name evidence="2" type="ORF">ATK30_6376</name>
</gene>
<evidence type="ECO:0000313" key="2">
    <source>
        <dbReference type="EMBL" id="PKV95455.1"/>
    </source>
</evidence>
<proteinExistence type="predicted"/>
<evidence type="ECO:0000313" key="3">
    <source>
        <dbReference type="Proteomes" id="UP000233750"/>
    </source>
</evidence>
<reference evidence="2 3" key="1">
    <citation type="submission" date="2017-12" db="EMBL/GenBank/DDBJ databases">
        <title>Sequencing the genomes of 1000 Actinobacteria strains.</title>
        <authorList>
            <person name="Klenk H.-P."/>
        </authorList>
    </citation>
    <scope>NUCLEOTIDE SEQUENCE [LARGE SCALE GENOMIC DNA]</scope>
    <source>
        <strain evidence="2 3">DSM 45165</strain>
    </source>
</reference>